<dbReference type="InterPro" id="IPR043042">
    <property type="entry name" value="PLipase_B-like_dom3"/>
</dbReference>
<keyword evidence="9" id="KW-1185">Reference proteome</keyword>
<dbReference type="GO" id="GO:0005576">
    <property type="term" value="C:extracellular region"/>
    <property type="evidence" value="ECO:0007669"/>
    <property type="project" value="TreeGrafter"/>
</dbReference>
<dbReference type="EMBL" id="CAKXAJ010002016">
    <property type="protein sequence ID" value="CAH2208026.1"/>
    <property type="molecule type" value="Genomic_DNA"/>
</dbReference>
<dbReference type="PANTHER" id="PTHR12370:SF3">
    <property type="entry name" value="PHOSPHOLIPASE B-LIKE 2-RELATED"/>
    <property type="match status" value="1"/>
</dbReference>
<dbReference type="OrthoDB" id="443524at2759"/>
<organism evidence="8 9">
    <name type="scientific">Pararge aegeria aegeria</name>
    <dbReference type="NCBI Taxonomy" id="348720"/>
    <lineage>
        <taxon>Eukaryota</taxon>
        <taxon>Metazoa</taxon>
        <taxon>Ecdysozoa</taxon>
        <taxon>Arthropoda</taxon>
        <taxon>Hexapoda</taxon>
        <taxon>Insecta</taxon>
        <taxon>Pterygota</taxon>
        <taxon>Neoptera</taxon>
        <taxon>Endopterygota</taxon>
        <taxon>Lepidoptera</taxon>
        <taxon>Glossata</taxon>
        <taxon>Ditrysia</taxon>
        <taxon>Papilionoidea</taxon>
        <taxon>Nymphalidae</taxon>
        <taxon>Satyrinae</taxon>
        <taxon>Satyrini</taxon>
        <taxon>Parargina</taxon>
        <taxon>Pararge</taxon>
    </lineage>
</organism>
<dbReference type="Gene3D" id="3.60.60.20">
    <property type="match status" value="1"/>
</dbReference>
<protein>
    <recommendedName>
        <fullName evidence="7">Phospholipase B-like</fullName>
        <ecNumber evidence="7">3.1.1.-</ecNumber>
    </recommendedName>
</protein>
<dbReference type="GO" id="GO:0004620">
    <property type="term" value="F:phospholipase activity"/>
    <property type="evidence" value="ECO:0007669"/>
    <property type="project" value="InterPro"/>
</dbReference>
<evidence type="ECO:0000256" key="5">
    <source>
        <dbReference type="ARBA" id="ARBA00023098"/>
    </source>
</evidence>
<name>A0A8S4QDG0_9NEOP</name>
<dbReference type="AlphaFoldDB" id="A0A8S4QDG0"/>
<dbReference type="PANTHER" id="PTHR12370">
    <property type="entry name" value="PHOSPHOLIPASE B-RELATED"/>
    <property type="match status" value="1"/>
</dbReference>
<proteinExistence type="inferred from homology"/>
<evidence type="ECO:0000256" key="2">
    <source>
        <dbReference type="ARBA" id="ARBA00022729"/>
    </source>
</evidence>
<dbReference type="Pfam" id="PF04916">
    <property type="entry name" value="Phospholip_B"/>
    <property type="match status" value="1"/>
</dbReference>
<evidence type="ECO:0000256" key="3">
    <source>
        <dbReference type="ARBA" id="ARBA00022801"/>
    </source>
</evidence>
<dbReference type="Proteomes" id="UP000838756">
    <property type="component" value="Unassembled WGS sequence"/>
</dbReference>
<evidence type="ECO:0000313" key="9">
    <source>
        <dbReference type="Proteomes" id="UP000838756"/>
    </source>
</evidence>
<keyword evidence="6" id="KW-0325">Glycoprotein</keyword>
<comment type="function">
    <text evidence="7">Putative phospholipase.</text>
</comment>
<comment type="caution">
    <text evidence="8">The sequence shown here is derived from an EMBL/GenBank/DDBJ whole genome shotgun (WGS) entry which is preliminary data.</text>
</comment>
<evidence type="ECO:0000256" key="1">
    <source>
        <dbReference type="ARBA" id="ARBA00007835"/>
    </source>
</evidence>
<dbReference type="GO" id="GO:0009395">
    <property type="term" value="P:phospholipid catabolic process"/>
    <property type="evidence" value="ECO:0007669"/>
    <property type="project" value="TreeGrafter"/>
</dbReference>
<keyword evidence="5 7" id="KW-0443">Lipid metabolism</keyword>
<reference evidence="8" key="1">
    <citation type="submission" date="2022-03" db="EMBL/GenBank/DDBJ databases">
        <authorList>
            <person name="Lindestad O."/>
        </authorList>
    </citation>
    <scope>NUCLEOTIDE SEQUENCE</scope>
</reference>
<dbReference type="InterPro" id="IPR007000">
    <property type="entry name" value="PLipase_B-like"/>
</dbReference>
<evidence type="ECO:0000256" key="4">
    <source>
        <dbReference type="ARBA" id="ARBA00022963"/>
    </source>
</evidence>
<evidence type="ECO:0000256" key="7">
    <source>
        <dbReference type="RuleBase" id="RU364138"/>
    </source>
</evidence>
<keyword evidence="3 7" id="KW-0378">Hydrolase</keyword>
<dbReference type="EC" id="3.1.1.-" evidence="7"/>
<keyword evidence="2" id="KW-0732">Signal</keyword>
<comment type="similarity">
    <text evidence="1 7">Belongs to the phospholipase B-like family.</text>
</comment>
<evidence type="ECO:0000256" key="6">
    <source>
        <dbReference type="ARBA" id="ARBA00023180"/>
    </source>
</evidence>
<keyword evidence="4 7" id="KW-0442">Lipid degradation</keyword>
<gene>
    <name evidence="8" type="primary">jg85</name>
    <name evidence="8" type="ORF">PAEG_LOCUS643</name>
</gene>
<evidence type="ECO:0000313" key="8">
    <source>
        <dbReference type="EMBL" id="CAH2208026.1"/>
    </source>
</evidence>
<feature type="non-terminal residue" evidence="8">
    <location>
        <position position="1"/>
    </location>
</feature>
<sequence>MLRMQKMYVLNYRLSPNNDALIPGRKMSFTSYPGFVQSTDDFYIISTGLVAAETTIGNSNRTLFENIKPVGQ</sequence>
<accession>A0A8S4QDG0</accession>